<name>A0A2N9ERD5_FAGSY</name>
<reference evidence="1" key="1">
    <citation type="submission" date="2018-02" db="EMBL/GenBank/DDBJ databases">
        <authorList>
            <person name="Cohen D.B."/>
            <person name="Kent A.D."/>
        </authorList>
    </citation>
    <scope>NUCLEOTIDE SEQUENCE</scope>
</reference>
<dbReference type="AlphaFoldDB" id="A0A2N9ERD5"/>
<organism evidence="1">
    <name type="scientific">Fagus sylvatica</name>
    <name type="common">Beechnut</name>
    <dbReference type="NCBI Taxonomy" id="28930"/>
    <lineage>
        <taxon>Eukaryota</taxon>
        <taxon>Viridiplantae</taxon>
        <taxon>Streptophyta</taxon>
        <taxon>Embryophyta</taxon>
        <taxon>Tracheophyta</taxon>
        <taxon>Spermatophyta</taxon>
        <taxon>Magnoliopsida</taxon>
        <taxon>eudicotyledons</taxon>
        <taxon>Gunneridae</taxon>
        <taxon>Pentapetalae</taxon>
        <taxon>rosids</taxon>
        <taxon>fabids</taxon>
        <taxon>Fagales</taxon>
        <taxon>Fagaceae</taxon>
        <taxon>Fagus</taxon>
    </lineage>
</organism>
<proteinExistence type="predicted"/>
<sequence length="84" mass="9381">MQHDMTRFGILFPKGTDDHAHFALLKEAKGYWITGDHFHASLDPHGCGGREVDFHDPGPRYKGFVVEPVPAQPPPESGFDPKIQ</sequence>
<dbReference type="EMBL" id="OIVN01000511">
    <property type="protein sequence ID" value="SPC81367.1"/>
    <property type="molecule type" value="Genomic_DNA"/>
</dbReference>
<gene>
    <name evidence="1" type="ORF">FSB_LOCUS9249</name>
</gene>
<accession>A0A2N9ERD5</accession>
<evidence type="ECO:0000313" key="1">
    <source>
        <dbReference type="EMBL" id="SPC81367.1"/>
    </source>
</evidence>
<protein>
    <submittedName>
        <fullName evidence="1">Uncharacterized protein</fullName>
    </submittedName>
</protein>